<dbReference type="PROSITE" id="PS50885">
    <property type="entry name" value="HAMP"/>
    <property type="match status" value="1"/>
</dbReference>
<dbReference type="PROSITE" id="PS50111">
    <property type="entry name" value="CHEMOTAXIS_TRANSDUC_2"/>
    <property type="match status" value="1"/>
</dbReference>
<dbReference type="EMBL" id="BAAAFA010000013">
    <property type="protein sequence ID" value="GAA0823357.1"/>
    <property type="molecule type" value="Genomic_DNA"/>
</dbReference>
<dbReference type="SUPFAM" id="SSF58104">
    <property type="entry name" value="Methyl-accepting chemotaxis protein (MCP) signaling domain"/>
    <property type="match status" value="1"/>
</dbReference>
<comment type="subcellular location">
    <subcellularLocation>
        <location evidence="1">Membrane</location>
    </subcellularLocation>
</comment>
<dbReference type="RefSeq" id="WP_343818909.1">
    <property type="nucleotide sequence ID" value="NZ_BAAAFA010000013.1"/>
</dbReference>
<evidence type="ECO:0000256" key="2">
    <source>
        <dbReference type="ARBA" id="ARBA00023224"/>
    </source>
</evidence>
<protein>
    <submittedName>
        <fullName evidence="8">Methyl-accepting chemotaxis protein</fullName>
    </submittedName>
</protein>
<name>A0ABP3WKC1_9GAMM</name>
<keyword evidence="5" id="KW-0472">Membrane</keyword>
<dbReference type="Pfam" id="PF00015">
    <property type="entry name" value="MCPsignal"/>
    <property type="match status" value="1"/>
</dbReference>
<dbReference type="CDD" id="cd11386">
    <property type="entry name" value="MCP_signal"/>
    <property type="match status" value="1"/>
</dbReference>
<keyword evidence="5" id="KW-0812">Transmembrane</keyword>
<feature type="domain" description="Methyl-accepting transducer" evidence="6">
    <location>
        <begin position="341"/>
        <end position="577"/>
    </location>
</feature>
<dbReference type="Gene3D" id="1.10.287.950">
    <property type="entry name" value="Methyl-accepting chemotaxis protein"/>
    <property type="match status" value="1"/>
</dbReference>
<evidence type="ECO:0000256" key="1">
    <source>
        <dbReference type="ARBA" id="ARBA00004370"/>
    </source>
</evidence>
<sequence>MPSHTLSIQRKLLILLAAVILALLLLLATTSFFNHQLKQMEQLKSHIQQLSIFSLQLRRSEKDFILRKNEKYIEKFNKNYQSLTLTLDNIDELNRSVSVNIEIHKLREVFASYNEKFLMLTQLMIEQGLDKNSGQYALLRDATHQLEEFLTLENDLTSQVLLLTIRRHEKDYMLRNESKYIESIISALGELSVRESRNKDAVAFINSYQNAMSSFAKLNTIIGLTPNEGVMGEMRSATHNAEELLAESVVNATEHIDSKSTWVVIISLALFIIISVALAVFIAKLINIIILPIKNAVKSIEEVVKKRDFSMQITKETDDEFGEVVDAVNRFIQFTHKMNSAIEDLQDVSKKVEDNAHSTEESLTNQNMQCEQVSAATIQLEASAKEVAQNVQQTTDTARCIAKEVALNKSQLEKLNDSLSGNANELVTSSQDINVLEEKCHSISGFITEIRSIAEQTNLLALNAAIEAARAGEQGRGFSVVADEVRSLADRTQLSTNQITEIINELQQLTSHAVAQVDQCKERSLEDLVHIETSSATLSEVMRYVDIINQMTESISAATEEQTLAIHEIAESITEVKDRNVSLLDQAHSSVTHCSLANEKTYKLLSYKLS</sequence>
<evidence type="ECO:0000313" key="9">
    <source>
        <dbReference type="Proteomes" id="UP001500021"/>
    </source>
</evidence>
<dbReference type="PANTHER" id="PTHR32089:SF112">
    <property type="entry name" value="LYSOZYME-LIKE PROTEIN-RELATED"/>
    <property type="match status" value="1"/>
</dbReference>
<evidence type="ECO:0000259" key="7">
    <source>
        <dbReference type="PROSITE" id="PS50885"/>
    </source>
</evidence>
<dbReference type="SMART" id="SM00283">
    <property type="entry name" value="MA"/>
    <property type="match status" value="1"/>
</dbReference>
<organism evidence="8 9">
    <name type="scientific">Colwellia asteriadis</name>
    <dbReference type="NCBI Taxonomy" id="517723"/>
    <lineage>
        <taxon>Bacteria</taxon>
        <taxon>Pseudomonadati</taxon>
        <taxon>Pseudomonadota</taxon>
        <taxon>Gammaproteobacteria</taxon>
        <taxon>Alteromonadales</taxon>
        <taxon>Colwelliaceae</taxon>
        <taxon>Colwellia</taxon>
    </lineage>
</organism>
<dbReference type="PANTHER" id="PTHR32089">
    <property type="entry name" value="METHYL-ACCEPTING CHEMOTAXIS PROTEIN MCPB"/>
    <property type="match status" value="1"/>
</dbReference>
<evidence type="ECO:0000256" key="5">
    <source>
        <dbReference type="SAM" id="Phobius"/>
    </source>
</evidence>
<dbReference type="InterPro" id="IPR003660">
    <property type="entry name" value="HAMP_dom"/>
</dbReference>
<evidence type="ECO:0000313" key="8">
    <source>
        <dbReference type="EMBL" id="GAA0823357.1"/>
    </source>
</evidence>
<evidence type="ECO:0000256" key="4">
    <source>
        <dbReference type="PROSITE-ProRule" id="PRU00284"/>
    </source>
</evidence>
<proteinExistence type="inferred from homology"/>
<dbReference type="SMART" id="SM01358">
    <property type="entry name" value="HBM"/>
    <property type="match status" value="1"/>
</dbReference>
<feature type="domain" description="HAMP" evidence="7">
    <location>
        <begin position="287"/>
        <end position="340"/>
    </location>
</feature>
<dbReference type="Proteomes" id="UP001500021">
    <property type="component" value="Unassembled WGS sequence"/>
</dbReference>
<feature type="transmembrane region" description="Helical" evidence="5">
    <location>
        <begin position="262"/>
        <end position="286"/>
    </location>
</feature>
<comment type="caution">
    <text evidence="8">The sequence shown here is derived from an EMBL/GenBank/DDBJ whole genome shotgun (WGS) entry which is preliminary data.</text>
</comment>
<evidence type="ECO:0000256" key="3">
    <source>
        <dbReference type="ARBA" id="ARBA00029447"/>
    </source>
</evidence>
<keyword evidence="9" id="KW-1185">Reference proteome</keyword>
<keyword evidence="5" id="KW-1133">Transmembrane helix</keyword>
<gene>
    <name evidence="8" type="ORF">GCM10009111_32940</name>
</gene>
<accession>A0ABP3WKC1</accession>
<keyword evidence="2 4" id="KW-0807">Transducer</keyword>
<dbReference type="InterPro" id="IPR004089">
    <property type="entry name" value="MCPsignal_dom"/>
</dbReference>
<reference evidence="9" key="1">
    <citation type="journal article" date="2019" name="Int. J. Syst. Evol. Microbiol.">
        <title>The Global Catalogue of Microorganisms (GCM) 10K type strain sequencing project: providing services to taxonomists for standard genome sequencing and annotation.</title>
        <authorList>
            <consortium name="The Broad Institute Genomics Platform"/>
            <consortium name="The Broad Institute Genome Sequencing Center for Infectious Disease"/>
            <person name="Wu L."/>
            <person name="Ma J."/>
        </authorList>
    </citation>
    <scope>NUCLEOTIDE SEQUENCE [LARGE SCALE GENOMIC DNA]</scope>
    <source>
        <strain evidence="9">JCM 15608</strain>
    </source>
</reference>
<evidence type="ECO:0000259" key="6">
    <source>
        <dbReference type="PROSITE" id="PS50111"/>
    </source>
</evidence>
<dbReference type="InterPro" id="IPR032255">
    <property type="entry name" value="HBM"/>
</dbReference>
<comment type="similarity">
    <text evidence="3">Belongs to the methyl-accepting chemotaxis (MCP) protein family.</text>
</comment>